<evidence type="ECO:0000313" key="2">
    <source>
        <dbReference type="EMBL" id="AGE95914.1"/>
    </source>
</evidence>
<dbReference type="VEuPathDB" id="MicrosporidiaDB:AEWD_030700"/>
<gene>
    <name evidence="2" type="ORF">ECU03_0780</name>
</gene>
<dbReference type="EMBL" id="KC513611">
    <property type="protein sequence ID" value="AGE95914.1"/>
    <property type="molecule type" value="Genomic_DNA"/>
</dbReference>
<dbReference type="VEuPathDB" id="MicrosporidiaDB:M970_030700"/>
<reference evidence="2" key="1">
    <citation type="journal article" date="2013" name="Eukaryot. Cell">
        <title>Extremely Reduced Levels of Heterozygosity in the Vertebrate Pathogen Encephalitozoon cuniculi.</title>
        <authorList>
            <person name="Selman M."/>
            <person name="Sak B."/>
            <person name="Kvac M."/>
            <person name="Farinelli L."/>
            <person name="Weiss L.M."/>
            <person name="Corradi N."/>
        </authorList>
    </citation>
    <scope>NUCLEOTIDE SEQUENCE</scope>
</reference>
<sequence>MPIGLKRLSELCTVRFEKEYKAYSEYFGSVVSLAKDEKLEQMSSKYSRNALGEEEVLECIRGCSPSSLKYFTKIYEYEEDLCKKKAVLVLKGRYMEEEGYERDAIFQCIRRLSHFLDFEFVKETCDDECLALVVGEYARKHELDGSFLDEVVSFLPSVFFGYTWVNNLLLDSFEASFERVVGRCLEVLLVVDCSNRRVTEAISRSPLKKKILEYLISNDLVGDGALGALIDAVGHVDAHVFLSDRVLAKLSEESIVRYLDSIKTEEVVEIGVLGCECRKLFKVMAQVIERRAKDFMEHSRIADVLLLIVYHRPETRLGDFLGLLKASPEREFLIAREEGERRIVVDVDRDTGEIREIGPCAESLAGSVVGEGEFRFAGGKRAGKKEVEEYLKEICLDERDFIGEVRRKLGFTCFLDSPEKPTFGQLVELPAYYFVEALRRYSNEFLGLVHQFNEIVIPTSRKRDLIAKRIVSSGYKELFTRYLIKRNRYFNMEVDIDLWFEEMTTEYKIKYLHDHPAALAGREDKIAAFPRRSIDVPSPVGERTGNRETPEETIYKTRRHASETSDFSRQDNRSLPCDRGEGDGAKQKKCSKLDGWKRRLDGTNGNAGERWGTEKKARMEDEAQEENVYDDCYPIDRIDYTLFRERVGFICNEVNRRICKGSGLDRAGKVTSVLARDEEMVDKILSILQGVNRFGKDLASFVEFFVFFLSYCRIEVGMSPTTVKTLKRYISEEGSDSVLYFVFMKARVEEIGTLLRDFKDCTFGVICKAVCDRIRAVRKSMMENAEDKCTVIKARVDQPVIRRKRGRETRIDAAEVWNCGGQVERINKLVASLLSSDDESMQYLGLEGLYALRAEVDVESFLDSRSDRVVEAALKTVVKKDITSSTNKRLMEILYRRGRLDSLGKMCLKAINIDVLEKDDVDRIYDMFFIDPESYLELLPRILDRGYKLSGDVAMELVRLLGQSQCDSVLENAIRVLRNVEYTEEMALESILALENARFAPKMFLVEKIYSTPHILSTRGFLKLCVCIGNEENYAVLKGLLQILRKSGVNTEIVEKWKKNRGLDRLMVRIYPLYMKDRSYYRGILDGIRNDRDEWSFISEFYKSEFEAAGGLATSSPG</sequence>
<dbReference type="VEuPathDB" id="MicrosporidiaDB:AEWR_030700"/>
<protein>
    <submittedName>
        <fullName evidence="2">Uncharacterized protein</fullName>
    </submittedName>
</protein>
<dbReference type="VEuPathDB" id="MicrosporidiaDB:ECU03_0780"/>
<dbReference type="AlphaFoldDB" id="M1JKB0"/>
<proteinExistence type="predicted"/>
<accession>M1JKB0</accession>
<dbReference type="VEuPathDB" id="MicrosporidiaDB:AEWQ_030700"/>
<feature type="compositionally biased region" description="Basic and acidic residues" evidence="1">
    <location>
        <begin position="544"/>
        <end position="590"/>
    </location>
</feature>
<evidence type="ECO:0000256" key="1">
    <source>
        <dbReference type="SAM" id="MobiDB-lite"/>
    </source>
</evidence>
<organism evidence="2">
    <name type="scientific">Encephalitozoon cuniculi</name>
    <name type="common">Microsporidian parasite</name>
    <dbReference type="NCBI Taxonomy" id="6035"/>
    <lineage>
        <taxon>Eukaryota</taxon>
        <taxon>Fungi</taxon>
        <taxon>Fungi incertae sedis</taxon>
        <taxon>Microsporidia</taxon>
        <taxon>Unikaryonidae</taxon>
        <taxon>Encephalitozoon</taxon>
    </lineage>
</organism>
<name>M1JKB0_ENCCN</name>
<feature type="region of interest" description="Disordered" evidence="1">
    <location>
        <begin position="534"/>
        <end position="590"/>
    </location>
</feature>